<dbReference type="EMBL" id="OZ034817">
    <property type="protein sequence ID" value="CAL1381855.1"/>
    <property type="molecule type" value="Genomic_DNA"/>
</dbReference>
<evidence type="ECO:0000313" key="2">
    <source>
        <dbReference type="Proteomes" id="UP001497516"/>
    </source>
</evidence>
<accession>A0AAV2E7J2</accession>
<name>A0AAV2E7J2_9ROSI</name>
<gene>
    <name evidence="1" type="ORF">LTRI10_LOCUS23209</name>
</gene>
<evidence type="ECO:0000313" key="1">
    <source>
        <dbReference type="EMBL" id="CAL1381855.1"/>
    </source>
</evidence>
<reference evidence="1 2" key="1">
    <citation type="submission" date="2024-04" db="EMBL/GenBank/DDBJ databases">
        <authorList>
            <person name="Fracassetti M."/>
        </authorList>
    </citation>
    <scope>NUCLEOTIDE SEQUENCE [LARGE SCALE GENOMIC DNA]</scope>
</reference>
<sequence>MFMYEVALEFVWLKRLLTYLGVDFVVPMQLFADNTSAIKIATNLVLHDLTKHIEVHVHYLGQLVSEALITLSYITSEDQTTDLLTKAVLKARHWFLAHKLMFRQHHQFE</sequence>
<dbReference type="Proteomes" id="UP001497516">
    <property type="component" value="Chromosome 4"/>
</dbReference>
<evidence type="ECO:0008006" key="3">
    <source>
        <dbReference type="Google" id="ProtNLM"/>
    </source>
</evidence>
<organism evidence="1 2">
    <name type="scientific">Linum trigynum</name>
    <dbReference type="NCBI Taxonomy" id="586398"/>
    <lineage>
        <taxon>Eukaryota</taxon>
        <taxon>Viridiplantae</taxon>
        <taxon>Streptophyta</taxon>
        <taxon>Embryophyta</taxon>
        <taxon>Tracheophyta</taxon>
        <taxon>Spermatophyta</taxon>
        <taxon>Magnoliopsida</taxon>
        <taxon>eudicotyledons</taxon>
        <taxon>Gunneridae</taxon>
        <taxon>Pentapetalae</taxon>
        <taxon>rosids</taxon>
        <taxon>fabids</taxon>
        <taxon>Malpighiales</taxon>
        <taxon>Linaceae</taxon>
        <taxon>Linum</taxon>
    </lineage>
</organism>
<dbReference type="AlphaFoldDB" id="A0AAV2E7J2"/>
<protein>
    <recommendedName>
        <fullName evidence="3">Copia protein</fullName>
    </recommendedName>
</protein>
<keyword evidence="2" id="KW-1185">Reference proteome</keyword>
<dbReference type="CDD" id="cd09272">
    <property type="entry name" value="RNase_HI_RT_Ty1"/>
    <property type="match status" value="1"/>
</dbReference>
<proteinExistence type="predicted"/>